<dbReference type="AlphaFoldDB" id="A0A4Q4QP97"/>
<dbReference type="Proteomes" id="UP000293823">
    <property type="component" value="Unassembled WGS sequence"/>
</dbReference>
<reference evidence="3" key="1">
    <citation type="journal article" date="2019" name="bioRxiv">
        <title>Genomics, evolutionary history and diagnostics of the Alternaria alternata species group including apple and Asian pear pathotypes.</title>
        <authorList>
            <person name="Armitage A.D."/>
            <person name="Cockerton H.M."/>
            <person name="Sreenivasaprasad S."/>
            <person name="Woodhall J.W."/>
            <person name="Lane C.R."/>
            <person name="Harrison R.J."/>
            <person name="Clarkson J.P."/>
        </authorList>
    </citation>
    <scope>NUCLEOTIDE SEQUENCE [LARGE SCALE GENOMIC DNA]</scope>
    <source>
        <strain evidence="3">RGR 97.0016</strain>
    </source>
</reference>
<feature type="region of interest" description="Disordered" evidence="1">
    <location>
        <begin position="26"/>
        <end position="107"/>
    </location>
</feature>
<feature type="compositionally biased region" description="Basic and acidic residues" evidence="1">
    <location>
        <begin position="29"/>
        <end position="45"/>
    </location>
</feature>
<sequence>MRGVVSPLRIILADVTDDPLEAPSLVADARARDERAQSRRPESRNIVKRKSKSHLAERVDTKSPNRMNVGSRNSRHVRRRQDRNPLASQDSSQPQRANGCQVVSSGG</sequence>
<proteinExistence type="predicted"/>
<evidence type="ECO:0000313" key="3">
    <source>
        <dbReference type="Proteomes" id="UP000293823"/>
    </source>
</evidence>
<gene>
    <name evidence="2" type="ORF">AA0113_g10538</name>
</gene>
<accession>A0A4Q4QP97</accession>
<protein>
    <submittedName>
        <fullName evidence="2">Uncharacterized protein</fullName>
    </submittedName>
</protein>
<dbReference type="EMBL" id="PEJP01000054">
    <property type="protein sequence ID" value="RYO45210.1"/>
    <property type="molecule type" value="Genomic_DNA"/>
</dbReference>
<evidence type="ECO:0000256" key="1">
    <source>
        <dbReference type="SAM" id="MobiDB-lite"/>
    </source>
</evidence>
<feature type="compositionally biased region" description="Polar residues" evidence="1">
    <location>
        <begin position="86"/>
        <end position="107"/>
    </location>
</feature>
<comment type="caution">
    <text evidence="2">The sequence shown here is derived from an EMBL/GenBank/DDBJ whole genome shotgun (WGS) entry which is preliminary data.</text>
</comment>
<name>A0A4Q4QP97_9PLEO</name>
<organism evidence="2 3">
    <name type="scientific">Alternaria arborescens</name>
    <dbReference type="NCBI Taxonomy" id="156630"/>
    <lineage>
        <taxon>Eukaryota</taxon>
        <taxon>Fungi</taxon>
        <taxon>Dikarya</taxon>
        <taxon>Ascomycota</taxon>
        <taxon>Pezizomycotina</taxon>
        <taxon>Dothideomycetes</taxon>
        <taxon>Pleosporomycetidae</taxon>
        <taxon>Pleosporales</taxon>
        <taxon>Pleosporineae</taxon>
        <taxon>Pleosporaceae</taxon>
        <taxon>Alternaria</taxon>
        <taxon>Alternaria sect. Alternaria</taxon>
    </lineage>
</organism>
<evidence type="ECO:0000313" key="2">
    <source>
        <dbReference type="EMBL" id="RYO45210.1"/>
    </source>
</evidence>
<keyword evidence="3" id="KW-1185">Reference proteome</keyword>
<feature type="compositionally biased region" description="Basic and acidic residues" evidence="1">
    <location>
        <begin position="54"/>
        <end position="63"/>
    </location>
</feature>